<evidence type="ECO:0000313" key="2">
    <source>
        <dbReference type="EMBL" id="QHT78404.1"/>
    </source>
</evidence>
<name>A0A6C0HD80_9ZZZZ</name>
<protein>
    <submittedName>
        <fullName evidence="2">Uncharacterized protein</fullName>
    </submittedName>
</protein>
<organism evidence="2">
    <name type="scientific">viral metagenome</name>
    <dbReference type="NCBI Taxonomy" id="1070528"/>
    <lineage>
        <taxon>unclassified sequences</taxon>
        <taxon>metagenomes</taxon>
        <taxon>organismal metagenomes</taxon>
    </lineage>
</organism>
<reference evidence="2" key="1">
    <citation type="journal article" date="2020" name="Nature">
        <title>Giant virus diversity and host interactions through global metagenomics.</title>
        <authorList>
            <person name="Schulz F."/>
            <person name="Roux S."/>
            <person name="Paez-Espino D."/>
            <person name="Jungbluth S."/>
            <person name="Walsh D.A."/>
            <person name="Denef V.J."/>
            <person name="McMahon K.D."/>
            <person name="Konstantinidis K.T."/>
            <person name="Eloe-Fadrosh E.A."/>
            <person name="Kyrpides N.C."/>
            <person name="Woyke T."/>
        </authorList>
    </citation>
    <scope>NUCLEOTIDE SEQUENCE</scope>
    <source>
        <strain evidence="2">GVMAG-M-3300023179-91</strain>
    </source>
</reference>
<proteinExistence type="predicted"/>
<accession>A0A6C0HD80</accession>
<dbReference type="AlphaFoldDB" id="A0A6C0HD80"/>
<sequence length="122" mass="13359">MLFWTLQITIISIILIFLVHNLIGFFKSTLTVPKVKDLVNAPAQKYENMLSVLSNSSSISSDSNAYLPELIELSTKPNVSSMKNELKSFLKNKLKGASQENTTSIASLDLGSGSNSLSYSEL</sequence>
<keyword evidence="1" id="KW-0812">Transmembrane</keyword>
<evidence type="ECO:0000256" key="1">
    <source>
        <dbReference type="SAM" id="Phobius"/>
    </source>
</evidence>
<dbReference type="EMBL" id="MN739931">
    <property type="protein sequence ID" value="QHT78404.1"/>
    <property type="molecule type" value="Genomic_DNA"/>
</dbReference>
<keyword evidence="1" id="KW-0472">Membrane</keyword>
<keyword evidence="1" id="KW-1133">Transmembrane helix</keyword>
<feature type="transmembrane region" description="Helical" evidence="1">
    <location>
        <begin position="6"/>
        <end position="26"/>
    </location>
</feature>